<dbReference type="InterPro" id="IPR049874">
    <property type="entry name" value="ROK_cs"/>
</dbReference>
<proteinExistence type="inferred from homology"/>
<keyword evidence="3" id="KW-1185">Reference proteome</keyword>
<gene>
    <name evidence="2" type="ORF">MXD59_23965</name>
</gene>
<evidence type="ECO:0000313" key="3">
    <source>
        <dbReference type="Proteomes" id="UP001201873"/>
    </source>
</evidence>
<dbReference type="EMBL" id="JALKFT010000044">
    <property type="protein sequence ID" value="MCK9878780.1"/>
    <property type="molecule type" value="Genomic_DNA"/>
</dbReference>
<dbReference type="PANTHER" id="PTHR18964">
    <property type="entry name" value="ROK (REPRESSOR, ORF, KINASE) FAMILY"/>
    <property type="match status" value="1"/>
</dbReference>
<dbReference type="SUPFAM" id="SSF53067">
    <property type="entry name" value="Actin-like ATPase domain"/>
    <property type="match status" value="1"/>
</dbReference>
<dbReference type="RefSeq" id="WP_248826849.1">
    <property type="nucleotide sequence ID" value="NZ_JALKFT010000044.1"/>
</dbReference>
<dbReference type="InterPro" id="IPR000600">
    <property type="entry name" value="ROK"/>
</dbReference>
<reference evidence="2 3" key="1">
    <citation type="submission" date="2022-04" db="EMBL/GenBank/DDBJ databases">
        <title>Genome diversity in the genus Frankia.</title>
        <authorList>
            <person name="Carlos-Shanley C."/>
            <person name="Hahn D."/>
        </authorList>
    </citation>
    <scope>NUCLEOTIDE SEQUENCE [LARGE SCALE GENOMIC DNA]</scope>
    <source>
        <strain evidence="2 3">Ag45/Mut15</strain>
    </source>
</reference>
<dbReference type="InterPro" id="IPR043129">
    <property type="entry name" value="ATPase_NBD"/>
</dbReference>
<dbReference type="Pfam" id="PF00480">
    <property type="entry name" value="ROK"/>
    <property type="match status" value="1"/>
</dbReference>
<dbReference type="PANTHER" id="PTHR18964:SF169">
    <property type="entry name" value="N-ACETYLMANNOSAMINE KINASE"/>
    <property type="match status" value="1"/>
</dbReference>
<comment type="similarity">
    <text evidence="1">Belongs to the ROK (NagC/XylR) family.</text>
</comment>
<evidence type="ECO:0000256" key="1">
    <source>
        <dbReference type="ARBA" id="ARBA00006479"/>
    </source>
</evidence>
<organism evidence="2 3">
    <name type="scientific">Frankia umida</name>
    <dbReference type="NCBI Taxonomy" id="573489"/>
    <lineage>
        <taxon>Bacteria</taxon>
        <taxon>Bacillati</taxon>
        <taxon>Actinomycetota</taxon>
        <taxon>Actinomycetes</taxon>
        <taxon>Frankiales</taxon>
        <taxon>Frankiaceae</taxon>
        <taxon>Frankia</taxon>
    </lineage>
</organism>
<sequence>MRSQALAVDIGGTKIATAVVDAGGTLRGAARRPVPAAADPTGAEEVFGAVRDCVAESLATAGVDPSDLVGVGCGCAGPMRWPEGAVSPLNIPAWREFPLRERLRDLVAGAPVYVHNDGIALAAGEHWAGVGRGVRNLLAVTVSTGVGGGLVLAGQLLHGGWGNAGHIGHVTVAADGPPCPCGGRGCLEVMAAGPHTVRRAQAAGWVPPAGQPADGRTLATSAAAGDQTARRELVRSGAAVGTGLASAANLLDLDAAVVAGGFAQSGPIFWDAMRAGFDRHAGLAFSRRLRILRSADPDRVALWGAAAFVLAPEQYGGWPDQPPPHA</sequence>
<protein>
    <submittedName>
        <fullName evidence="2">ROK family protein</fullName>
    </submittedName>
</protein>
<name>A0ABT0K4S7_9ACTN</name>
<evidence type="ECO:0000313" key="2">
    <source>
        <dbReference type="EMBL" id="MCK9878780.1"/>
    </source>
</evidence>
<dbReference type="Proteomes" id="UP001201873">
    <property type="component" value="Unassembled WGS sequence"/>
</dbReference>
<dbReference type="Gene3D" id="3.30.420.40">
    <property type="match status" value="2"/>
</dbReference>
<comment type="caution">
    <text evidence="2">The sequence shown here is derived from an EMBL/GenBank/DDBJ whole genome shotgun (WGS) entry which is preliminary data.</text>
</comment>
<accession>A0ABT0K4S7</accession>
<dbReference type="PROSITE" id="PS01125">
    <property type="entry name" value="ROK"/>
    <property type="match status" value="1"/>
</dbReference>